<keyword evidence="2" id="KW-1185">Reference proteome</keyword>
<organism evidence="1 2">
    <name type="scientific">Clonostachys rosea f. rosea IK726</name>
    <dbReference type="NCBI Taxonomy" id="1349383"/>
    <lineage>
        <taxon>Eukaryota</taxon>
        <taxon>Fungi</taxon>
        <taxon>Dikarya</taxon>
        <taxon>Ascomycota</taxon>
        <taxon>Pezizomycotina</taxon>
        <taxon>Sordariomycetes</taxon>
        <taxon>Hypocreomycetidae</taxon>
        <taxon>Hypocreales</taxon>
        <taxon>Bionectriaceae</taxon>
        <taxon>Clonostachys</taxon>
    </lineage>
</organism>
<comment type="caution">
    <text evidence="1">The sequence shown here is derived from an EMBL/GenBank/DDBJ whole genome shotgun (WGS) entry which is preliminary data.</text>
</comment>
<accession>A0ACA9TCH8</accession>
<evidence type="ECO:0000313" key="2">
    <source>
        <dbReference type="Proteomes" id="UP000836387"/>
    </source>
</evidence>
<proteinExistence type="predicted"/>
<dbReference type="EMBL" id="CADEHS020000003">
    <property type="protein sequence ID" value="CAG9938552.1"/>
    <property type="molecule type" value="Genomic_DNA"/>
</dbReference>
<reference evidence="1" key="2">
    <citation type="submission" date="2021-10" db="EMBL/GenBank/DDBJ databases">
        <authorList>
            <person name="Piombo E."/>
        </authorList>
    </citation>
    <scope>NUCLEOTIDE SEQUENCE</scope>
</reference>
<reference evidence="1" key="1">
    <citation type="submission" date="2020-04" db="EMBL/GenBank/DDBJ databases">
        <authorList>
            <person name="Broberg M."/>
        </authorList>
    </citation>
    <scope>NUCLEOTIDE SEQUENCE</scope>
</reference>
<dbReference type="Proteomes" id="UP000836387">
    <property type="component" value="Unassembled WGS sequence"/>
</dbReference>
<evidence type="ECO:0000313" key="1">
    <source>
        <dbReference type="EMBL" id="CAG9938552.1"/>
    </source>
</evidence>
<sequence length="152" mass="17172">MTVIVLIGNERANGLVDPFSFILANFLIGLPFLFLIAVLFVMVVDGFLVPMTILNPFWKYVFHYIDYQAYVFQGMMVNEFLGGDYACATAADGQYQCMYPSDMNAEGMIRGTEVLKVFKIDTGIESTWVGIIIDIIAGYRLLGYLALYFLRK</sequence>
<gene>
    <name evidence="1" type="ORF">CRV2_00006978</name>
</gene>
<protein>
    <submittedName>
        <fullName evidence="1">Uncharacterized protein</fullName>
    </submittedName>
</protein>
<name>A0ACA9TCH8_BIOOC</name>